<dbReference type="InterPro" id="IPR043128">
    <property type="entry name" value="Rev_trsase/Diguanyl_cyclase"/>
</dbReference>
<dbReference type="PANTHER" id="PTHR44757:SF2">
    <property type="entry name" value="BIOFILM ARCHITECTURE MAINTENANCE PROTEIN MBAA"/>
    <property type="match status" value="1"/>
</dbReference>
<dbReference type="AlphaFoldDB" id="A0A1F6W4F5"/>
<dbReference type="Gene3D" id="3.30.70.270">
    <property type="match status" value="1"/>
</dbReference>
<dbReference type="CDD" id="cd01949">
    <property type="entry name" value="GGDEF"/>
    <property type="match status" value="1"/>
</dbReference>
<dbReference type="InterPro" id="IPR052155">
    <property type="entry name" value="Biofilm_reg_signaling"/>
</dbReference>
<feature type="domain" description="GGDEF" evidence="1">
    <location>
        <begin position="79"/>
        <end position="203"/>
    </location>
</feature>
<name>A0A1F6W4F5_9BACT</name>
<organism evidence="2 3">
    <name type="scientific">Candidatus Nomurabacteria bacterium RIFCSPHIGHO2_02_FULL_37_13</name>
    <dbReference type="NCBI Taxonomy" id="1801750"/>
    <lineage>
        <taxon>Bacteria</taxon>
        <taxon>Candidatus Nomuraibacteriota</taxon>
    </lineage>
</organism>
<dbReference type="STRING" id="1801750.A3B85_00490"/>
<evidence type="ECO:0000313" key="3">
    <source>
        <dbReference type="Proteomes" id="UP000178374"/>
    </source>
</evidence>
<dbReference type="PANTHER" id="PTHR44757">
    <property type="entry name" value="DIGUANYLATE CYCLASE DGCP"/>
    <property type="match status" value="1"/>
</dbReference>
<dbReference type="NCBIfam" id="TIGR00254">
    <property type="entry name" value="GGDEF"/>
    <property type="match status" value="1"/>
</dbReference>
<dbReference type="SMART" id="SM00267">
    <property type="entry name" value="GGDEF"/>
    <property type="match status" value="1"/>
</dbReference>
<reference evidence="2 3" key="1">
    <citation type="journal article" date="2016" name="Nat. Commun.">
        <title>Thousands of microbial genomes shed light on interconnected biogeochemical processes in an aquifer system.</title>
        <authorList>
            <person name="Anantharaman K."/>
            <person name="Brown C.T."/>
            <person name="Hug L.A."/>
            <person name="Sharon I."/>
            <person name="Castelle C.J."/>
            <person name="Probst A.J."/>
            <person name="Thomas B.C."/>
            <person name="Singh A."/>
            <person name="Wilkins M.J."/>
            <person name="Karaoz U."/>
            <person name="Brodie E.L."/>
            <person name="Williams K.H."/>
            <person name="Hubbard S.S."/>
            <person name="Banfield J.F."/>
        </authorList>
    </citation>
    <scope>NUCLEOTIDE SEQUENCE [LARGE SCALE GENOMIC DNA]</scope>
</reference>
<dbReference type="Pfam" id="PF00990">
    <property type="entry name" value="GGDEF"/>
    <property type="match status" value="1"/>
</dbReference>
<gene>
    <name evidence="2" type="ORF">A3B85_00490</name>
</gene>
<dbReference type="Proteomes" id="UP000178374">
    <property type="component" value="Unassembled WGS sequence"/>
</dbReference>
<protein>
    <recommendedName>
        <fullName evidence="1">GGDEF domain-containing protein</fullName>
    </recommendedName>
</protein>
<evidence type="ECO:0000259" key="1">
    <source>
        <dbReference type="PROSITE" id="PS50887"/>
    </source>
</evidence>
<dbReference type="EMBL" id="MFUA01000018">
    <property type="protein sequence ID" value="OGI76800.1"/>
    <property type="molecule type" value="Genomic_DNA"/>
</dbReference>
<dbReference type="InterPro" id="IPR029787">
    <property type="entry name" value="Nucleotide_cyclase"/>
</dbReference>
<evidence type="ECO:0000313" key="2">
    <source>
        <dbReference type="EMBL" id="OGI76800.1"/>
    </source>
</evidence>
<dbReference type="PROSITE" id="PS50887">
    <property type="entry name" value="GGDEF"/>
    <property type="match status" value="1"/>
</dbReference>
<dbReference type="InterPro" id="IPR000160">
    <property type="entry name" value="GGDEF_dom"/>
</dbReference>
<proteinExistence type="predicted"/>
<comment type="caution">
    <text evidence="2">The sequence shown here is derived from an EMBL/GenBank/DDBJ whole genome shotgun (WGS) entry which is preliminary data.</text>
</comment>
<dbReference type="SUPFAM" id="SSF55073">
    <property type="entry name" value="Nucleotide cyclase"/>
    <property type="match status" value="1"/>
</dbReference>
<sequence length="203" mass="22797">MVTERPPENTLAEHIGLELKRVELELAVANARIKTLENERGIDVLTGLPNRLFLKSRLGKLIEELNYNREGEVRKSVPIGIIVFQIDLKGLKSFNKNGQVEGDKALVAFADLLRHTARNNDMVFRIGGDEFIAIFPIESKATGTDLKEVFEGVVERIQDALSNTAYMGYSIIRKGENLTTDELLITADQEMVKNKKKEKTEGK</sequence>
<accession>A0A1F6W4F5</accession>